<keyword evidence="3" id="KW-0805">Transcription regulation</keyword>
<dbReference type="Gene3D" id="2.60.40.3960">
    <property type="entry name" value="Velvet domain"/>
    <property type="match status" value="1"/>
</dbReference>
<evidence type="ECO:0000256" key="4">
    <source>
        <dbReference type="ARBA" id="ARBA00023163"/>
    </source>
</evidence>
<dbReference type="EMBL" id="SPNW01000095">
    <property type="protein sequence ID" value="TIA85892.1"/>
    <property type="molecule type" value="Genomic_DNA"/>
</dbReference>
<dbReference type="GO" id="GO:0005634">
    <property type="term" value="C:nucleus"/>
    <property type="evidence" value="ECO:0007669"/>
    <property type="project" value="UniProtKB-SubCell"/>
</dbReference>
<evidence type="ECO:0000256" key="2">
    <source>
        <dbReference type="ARBA" id="ARBA00022969"/>
    </source>
</evidence>
<evidence type="ECO:0000256" key="1">
    <source>
        <dbReference type="ARBA" id="ARBA00004123"/>
    </source>
</evidence>
<evidence type="ECO:0000259" key="6">
    <source>
        <dbReference type="PROSITE" id="PS51821"/>
    </source>
</evidence>
<evidence type="ECO:0000313" key="8">
    <source>
        <dbReference type="Proteomes" id="UP000310189"/>
    </source>
</evidence>
<dbReference type="OrthoDB" id="5599552at2759"/>
<feature type="domain" description="Velvet" evidence="6">
    <location>
        <begin position="1"/>
        <end position="120"/>
    </location>
</feature>
<sequence>MRSPFWVVQCLLHGDYENPSHYLQGQLTASAAYVTPGWAHEAGCYFAFNDLALSTPGVYQLRFLLTTVRPLPIAPNELPVVAEARSQSVTAYTQRSFPGVAASTDLAKSLAEQIMTISIRNVQQRS</sequence>
<name>A0A4T0FCP2_9BASI</name>
<reference evidence="7 8" key="1">
    <citation type="submission" date="2019-03" db="EMBL/GenBank/DDBJ databases">
        <title>Sequencing 23 genomes of Wallemia ichthyophaga.</title>
        <authorList>
            <person name="Gostincar C."/>
        </authorList>
    </citation>
    <scope>NUCLEOTIDE SEQUENCE [LARGE SCALE GENOMIC DNA]</scope>
    <source>
        <strain evidence="7 8">EXF-5753</strain>
    </source>
</reference>
<dbReference type="GO" id="GO:0030435">
    <property type="term" value="P:sporulation resulting in formation of a cellular spore"/>
    <property type="evidence" value="ECO:0007669"/>
    <property type="project" value="UniProtKB-KW"/>
</dbReference>
<dbReference type="InterPro" id="IPR021740">
    <property type="entry name" value="Velvet"/>
</dbReference>
<organism evidence="7 8">
    <name type="scientific">Wallemia hederae</name>
    <dbReference type="NCBI Taxonomy" id="1540922"/>
    <lineage>
        <taxon>Eukaryota</taxon>
        <taxon>Fungi</taxon>
        <taxon>Dikarya</taxon>
        <taxon>Basidiomycota</taxon>
        <taxon>Wallemiomycotina</taxon>
        <taxon>Wallemiomycetes</taxon>
        <taxon>Wallemiales</taxon>
        <taxon>Wallemiaceae</taxon>
        <taxon>Wallemia</taxon>
    </lineage>
</organism>
<dbReference type="InterPro" id="IPR037525">
    <property type="entry name" value="Velvet_dom"/>
</dbReference>
<keyword evidence="5" id="KW-0539">Nucleus</keyword>
<dbReference type="AlphaFoldDB" id="A0A4T0FCP2"/>
<accession>A0A4T0FCP2</accession>
<gene>
    <name evidence="7" type="ORF">E3P99_03865</name>
</gene>
<comment type="caution">
    <text evidence="7">The sequence shown here is derived from an EMBL/GenBank/DDBJ whole genome shotgun (WGS) entry which is preliminary data.</text>
</comment>
<dbReference type="PANTHER" id="PTHR33572">
    <property type="entry name" value="SPORE DEVELOPMENT REGULATOR VOSA"/>
    <property type="match status" value="1"/>
</dbReference>
<dbReference type="InterPro" id="IPR038491">
    <property type="entry name" value="Velvet_dom_sf"/>
</dbReference>
<protein>
    <recommendedName>
        <fullName evidence="6">Velvet domain-containing protein</fullName>
    </recommendedName>
</protein>
<keyword evidence="4" id="KW-0804">Transcription</keyword>
<keyword evidence="2" id="KW-0749">Sporulation</keyword>
<dbReference type="PANTHER" id="PTHR33572:SF17">
    <property type="entry name" value="SEXUAL DEVELOPMENT REGULATOR VELC"/>
    <property type="match status" value="1"/>
</dbReference>
<evidence type="ECO:0000256" key="5">
    <source>
        <dbReference type="ARBA" id="ARBA00023242"/>
    </source>
</evidence>
<evidence type="ECO:0000256" key="3">
    <source>
        <dbReference type="ARBA" id="ARBA00023015"/>
    </source>
</evidence>
<keyword evidence="8" id="KW-1185">Reference proteome</keyword>
<dbReference type="PROSITE" id="PS51821">
    <property type="entry name" value="VELVET"/>
    <property type="match status" value="1"/>
</dbReference>
<dbReference type="Pfam" id="PF11754">
    <property type="entry name" value="Velvet"/>
    <property type="match status" value="1"/>
</dbReference>
<proteinExistence type="predicted"/>
<dbReference type="Proteomes" id="UP000310189">
    <property type="component" value="Unassembled WGS sequence"/>
</dbReference>
<comment type="subcellular location">
    <subcellularLocation>
        <location evidence="1">Nucleus</location>
    </subcellularLocation>
</comment>
<evidence type="ECO:0000313" key="7">
    <source>
        <dbReference type="EMBL" id="TIA85892.1"/>
    </source>
</evidence>